<gene>
    <name evidence="2" type="ORF">ACFOZ0_12020</name>
</gene>
<protein>
    <submittedName>
        <fullName evidence="2">Uncharacterized protein</fullName>
    </submittedName>
</protein>
<feature type="compositionally biased region" description="Polar residues" evidence="1">
    <location>
        <begin position="87"/>
        <end position="102"/>
    </location>
</feature>
<sequence>MHLGPHAESERTVGQVLFTGVNSGFGPGRMHVPMANTALSASATMTPTRPAHRESPPTAGRLAQQTLLNTLVTTAVAGPMAIRGVSPGNQANGAVTATTVQPGTGVEQTAAGRPHLG</sequence>
<dbReference type="EMBL" id="JBHRWR010000009">
    <property type="protein sequence ID" value="MFC3573989.1"/>
    <property type="molecule type" value="Genomic_DNA"/>
</dbReference>
<comment type="caution">
    <text evidence="2">The sequence shown here is derived from an EMBL/GenBank/DDBJ whole genome shotgun (WGS) entry which is preliminary data.</text>
</comment>
<reference evidence="3" key="1">
    <citation type="journal article" date="2019" name="Int. J. Syst. Evol. Microbiol.">
        <title>The Global Catalogue of Microorganisms (GCM) 10K type strain sequencing project: providing services to taxonomists for standard genome sequencing and annotation.</title>
        <authorList>
            <consortium name="The Broad Institute Genomics Platform"/>
            <consortium name="The Broad Institute Genome Sequencing Center for Infectious Disease"/>
            <person name="Wu L."/>
            <person name="Ma J."/>
        </authorList>
    </citation>
    <scope>NUCLEOTIDE SEQUENCE [LARGE SCALE GENOMIC DNA]</scope>
    <source>
        <strain evidence="3">CGMCC 4.7035</strain>
    </source>
</reference>
<dbReference type="RefSeq" id="WP_310770655.1">
    <property type="nucleotide sequence ID" value="NZ_JBHRWR010000009.1"/>
</dbReference>
<evidence type="ECO:0000256" key="1">
    <source>
        <dbReference type="SAM" id="MobiDB-lite"/>
    </source>
</evidence>
<proteinExistence type="predicted"/>
<name>A0ABV7SAM8_9ACTN</name>
<evidence type="ECO:0000313" key="3">
    <source>
        <dbReference type="Proteomes" id="UP001595701"/>
    </source>
</evidence>
<feature type="region of interest" description="Disordered" evidence="1">
    <location>
        <begin position="87"/>
        <end position="117"/>
    </location>
</feature>
<accession>A0ABV7SAM8</accession>
<dbReference type="Proteomes" id="UP001595701">
    <property type="component" value="Unassembled WGS sequence"/>
</dbReference>
<organism evidence="2 3">
    <name type="scientific">Streptomyces yaanensis</name>
    <dbReference type="NCBI Taxonomy" id="1142239"/>
    <lineage>
        <taxon>Bacteria</taxon>
        <taxon>Bacillati</taxon>
        <taxon>Actinomycetota</taxon>
        <taxon>Actinomycetes</taxon>
        <taxon>Kitasatosporales</taxon>
        <taxon>Streptomycetaceae</taxon>
        <taxon>Streptomyces</taxon>
    </lineage>
</organism>
<keyword evidence="3" id="KW-1185">Reference proteome</keyword>
<evidence type="ECO:0000313" key="2">
    <source>
        <dbReference type="EMBL" id="MFC3573989.1"/>
    </source>
</evidence>